<evidence type="ECO:0000313" key="1">
    <source>
        <dbReference type="Proteomes" id="UP000887540"/>
    </source>
</evidence>
<dbReference type="WBParaSite" id="ACRNAN_Path_1554.g6046.t1">
    <property type="protein sequence ID" value="ACRNAN_Path_1554.g6046.t1"/>
    <property type="gene ID" value="ACRNAN_Path_1554.g6046"/>
</dbReference>
<accession>A0A914C221</accession>
<keyword evidence="1" id="KW-1185">Reference proteome</keyword>
<organism evidence="1 2">
    <name type="scientific">Acrobeloides nanus</name>
    <dbReference type="NCBI Taxonomy" id="290746"/>
    <lineage>
        <taxon>Eukaryota</taxon>
        <taxon>Metazoa</taxon>
        <taxon>Ecdysozoa</taxon>
        <taxon>Nematoda</taxon>
        <taxon>Chromadorea</taxon>
        <taxon>Rhabditida</taxon>
        <taxon>Tylenchina</taxon>
        <taxon>Cephalobomorpha</taxon>
        <taxon>Cephaloboidea</taxon>
        <taxon>Cephalobidae</taxon>
        <taxon>Acrobeloides</taxon>
    </lineage>
</organism>
<protein>
    <submittedName>
        <fullName evidence="2">Uncharacterized protein</fullName>
    </submittedName>
</protein>
<dbReference type="Proteomes" id="UP000887540">
    <property type="component" value="Unplaced"/>
</dbReference>
<dbReference type="AlphaFoldDB" id="A0A914C221"/>
<proteinExistence type="predicted"/>
<reference evidence="2" key="1">
    <citation type="submission" date="2022-11" db="UniProtKB">
        <authorList>
            <consortium name="WormBaseParasite"/>
        </authorList>
    </citation>
    <scope>IDENTIFICATION</scope>
</reference>
<name>A0A914C221_9BILA</name>
<sequence>MEDFNMDEEFKALGIETRRDCSKSLVLQVADAIRRRNSRQHKMNHLPCLPSYIDLCEAAEGKAEKSEEESEIEFDAFGRRKLPNWELLAKKEELPCMSTNKILQNQKLNTSEFTHTDLTDLDFTKIEIQNPPSVNDIATAYARAMAKEFGNQNTATEETGSDHTLKVGGMKSVETAQSDNMSEISSNASREFVEFNRLRRMDPAIPTAYLENILAEIKEEEGCNFTDYF</sequence>
<evidence type="ECO:0000313" key="2">
    <source>
        <dbReference type="WBParaSite" id="ACRNAN_Path_1554.g6046.t1"/>
    </source>
</evidence>